<feature type="domain" description="DUF4131" evidence="2">
    <location>
        <begin position="22"/>
        <end position="199"/>
    </location>
</feature>
<dbReference type="PANTHER" id="PTHR30619:SF1">
    <property type="entry name" value="RECOMBINATION PROTEIN 2"/>
    <property type="match status" value="1"/>
</dbReference>
<feature type="transmembrane region" description="Helical" evidence="1">
    <location>
        <begin position="49"/>
        <end position="68"/>
    </location>
</feature>
<dbReference type="InterPro" id="IPR052159">
    <property type="entry name" value="Competence_DNA_uptake"/>
</dbReference>
<keyword evidence="1" id="KW-1133">Transmembrane helix</keyword>
<organism evidence="3 4">
    <name type="scientific">Methyloradius palustris</name>
    <dbReference type="NCBI Taxonomy" id="2778876"/>
    <lineage>
        <taxon>Bacteria</taxon>
        <taxon>Pseudomonadati</taxon>
        <taxon>Pseudomonadota</taxon>
        <taxon>Betaproteobacteria</taxon>
        <taxon>Nitrosomonadales</taxon>
        <taxon>Methylophilaceae</taxon>
        <taxon>Methyloradius</taxon>
    </lineage>
</organism>
<evidence type="ECO:0000259" key="2">
    <source>
        <dbReference type="Pfam" id="PF13567"/>
    </source>
</evidence>
<evidence type="ECO:0000313" key="4">
    <source>
        <dbReference type="Proteomes" id="UP000826722"/>
    </source>
</evidence>
<proteinExistence type="predicted"/>
<feature type="transmembrane region" description="Helical" evidence="1">
    <location>
        <begin position="23"/>
        <end position="40"/>
    </location>
</feature>
<gene>
    <name evidence="3" type="ORF">ZMTM_19860</name>
</gene>
<keyword evidence="1" id="KW-0812">Transmembrane</keyword>
<accession>A0A8D5G0R3</accession>
<dbReference type="RefSeq" id="WP_221763789.1">
    <property type="nucleotide sequence ID" value="NZ_AP024110.1"/>
</dbReference>
<dbReference type="Proteomes" id="UP000826722">
    <property type="component" value="Chromosome"/>
</dbReference>
<dbReference type="KEGG" id="mpau:ZMTM_19860"/>
<dbReference type="Pfam" id="PF13567">
    <property type="entry name" value="DUF4131"/>
    <property type="match status" value="1"/>
</dbReference>
<dbReference type="EMBL" id="AP024110">
    <property type="protein sequence ID" value="BCM25727.1"/>
    <property type="molecule type" value="Genomic_DNA"/>
</dbReference>
<dbReference type="AlphaFoldDB" id="A0A8D5G0R3"/>
<dbReference type="InterPro" id="IPR025405">
    <property type="entry name" value="DUF4131"/>
</dbReference>
<protein>
    <recommendedName>
        <fullName evidence="2">DUF4131 domain-containing protein</fullName>
    </recommendedName>
</protein>
<evidence type="ECO:0000256" key="1">
    <source>
        <dbReference type="SAM" id="Phobius"/>
    </source>
</evidence>
<keyword evidence="1" id="KW-0472">Membrane</keyword>
<name>A0A8D5G0R3_9PROT</name>
<keyword evidence="4" id="KW-1185">Reference proteome</keyword>
<evidence type="ECO:0000313" key="3">
    <source>
        <dbReference type="EMBL" id="BCM25727.1"/>
    </source>
</evidence>
<reference evidence="3" key="1">
    <citation type="journal article" date="2021" name="Arch. Microbiol.">
        <title>Methyloradius palustris gen. nov., sp. nov., a methanol-oxidizing bacterium isolated from snow.</title>
        <authorList>
            <person name="Miyadera T."/>
            <person name="Kojima H."/>
            <person name="Fukui M."/>
        </authorList>
    </citation>
    <scope>NUCLEOTIDE SEQUENCE</scope>
    <source>
        <strain evidence="3">Zm11</strain>
    </source>
</reference>
<dbReference type="PANTHER" id="PTHR30619">
    <property type="entry name" value="DNA INTERNALIZATION/COMPETENCE PROTEIN COMEC/REC2"/>
    <property type="match status" value="1"/>
</dbReference>
<sequence length="270" mass="30948">MTYLALMFVFGVWVLQQLPELPSVYWALLLVPCLFLSFLFQRTSRPYSLFFKNTFLLLAAFAAGFFWASSYAHHSLVDALPSDWQGKNIQIIGVVASMPQQLERSDRFEFDVERVLTQDDARNQAVKVPTHISLAQYSTEFGSNAPAEKPTSLFHAGERWKLTVRLKQPHGTANPHGFDFEMWALEHNIRATGYVRKDDDNQKLSNFVMRPAYIVEAVREDIRARMQRVLANQPYESVLRALAIGDESGISQSDWQIFLKTGTNHLMSIW</sequence>